<dbReference type="Pfam" id="PF13288">
    <property type="entry name" value="DXPR_C"/>
    <property type="match status" value="1"/>
</dbReference>
<evidence type="ECO:0000256" key="1">
    <source>
        <dbReference type="ARBA" id="ARBA00005094"/>
    </source>
</evidence>
<feature type="domain" description="1-deoxy-D-xylulose 5-phosphate reductoisomerase C-terminal" evidence="11">
    <location>
        <begin position="175"/>
        <end position="257"/>
    </location>
</feature>
<feature type="binding site" evidence="9">
    <location>
        <position position="59"/>
    </location>
    <ligand>
        <name>NADPH</name>
        <dbReference type="ChEBI" id="CHEBI:57783"/>
    </ligand>
</feature>
<name>A0A833GYA9_9LEPT</name>
<evidence type="ECO:0000256" key="9">
    <source>
        <dbReference type="HAMAP-Rule" id="MF_00183"/>
    </source>
</evidence>
<keyword evidence="7 9" id="KW-0414">Isoprene biosynthesis</keyword>
<feature type="binding site" evidence="9">
    <location>
        <position position="246"/>
    </location>
    <ligand>
        <name>1-deoxy-D-xylulose 5-phosphate</name>
        <dbReference type="ChEBI" id="CHEBI:57792"/>
    </ligand>
</feature>
<dbReference type="EMBL" id="WBUI01000028">
    <property type="protein sequence ID" value="KAB2929627.1"/>
    <property type="molecule type" value="Genomic_DNA"/>
</dbReference>
<comment type="caution">
    <text evidence="9">Lacks conserved residue(s) required for the propagation of feature annotation.</text>
</comment>
<dbReference type="InterPro" id="IPR013644">
    <property type="entry name" value="DXP_reductoisomerase_C"/>
</dbReference>
<evidence type="ECO:0000256" key="2">
    <source>
        <dbReference type="ARBA" id="ARBA00006825"/>
    </source>
</evidence>
<dbReference type="AlphaFoldDB" id="A0A833GYA9"/>
<feature type="binding site" evidence="9">
    <location>
        <position position="149"/>
    </location>
    <ligand>
        <name>NADPH</name>
        <dbReference type="ChEBI" id="CHEBI:57783"/>
    </ligand>
</feature>
<evidence type="ECO:0000256" key="8">
    <source>
        <dbReference type="ARBA" id="ARBA00048543"/>
    </source>
</evidence>
<evidence type="ECO:0000313" key="13">
    <source>
        <dbReference type="EMBL" id="KAB2929627.1"/>
    </source>
</evidence>
<keyword evidence="4 9" id="KW-0521">NADP</keyword>
<feature type="binding site" evidence="9">
    <location>
        <position position="245"/>
    </location>
    <ligand>
        <name>1-deoxy-D-xylulose 5-phosphate</name>
        <dbReference type="ChEBI" id="CHEBI:57792"/>
    </ligand>
</feature>
<feature type="binding site" evidence="9">
    <location>
        <position position="180"/>
    </location>
    <ligand>
        <name>1-deoxy-D-xylulose 5-phosphate</name>
        <dbReference type="ChEBI" id="CHEBI:57792"/>
    </ligand>
</feature>
<keyword evidence="13" id="KW-0413">Isomerase</keyword>
<feature type="binding site" evidence="9">
    <location>
        <position position="233"/>
    </location>
    <ligand>
        <name>NADPH</name>
        <dbReference type="ChEBI" id="CHEBI:57783"/>
    </ligand>
</feature>
<evidence type="ECO:0000256" key="5">
    <source>
        <dbReference type="ARBA" id="ARBA00023002"/>
    </source>
</evidence>
<feature type="binding site" evidence="9">
    <location>
        <position position="240"/>
    </location>
    <ligand>
        <name>1-deoxy-D-xylulose 5-phosphate</name>
        <dbReference type="ChEBI" id="CHEBI:57792"/>
    </ligand>
</feature>
<dbReference type="Pfam" id="PF08436">
    <property type="entry name" value="DXP_redisom_C"/>
    <property type="match status" value="1"/>
</dbReference>
<dbReference type="Proteomes" id="UP000460298">
    <property type="component" value="Unassembled WGS sequence"/>
</dbReference>
<dbReference type="UniPathway" id="UPA00056">
    <property type="reaction ID" value="UER00092"/>
</dbReference>
<feature type="binding site" evidence="9">
    <location>
        <position position="179"/>
    </location>
    <ligand>
        <name>1-deoxy-D-xylulose 5-phosphate</name>
        <dbReference type="ChEBI" id="CHEBI:57792"/>
    </ligand>
</feature>
<feature type="binding site" evidence="9">
    <location>
        <position position="227"/>
    </location>
    <ligand>
        <name>1-deoxy-D-xylulose 5-phosphate</name>
        <dbReference type="ChEBI" id="CHEBI:57792"/>
    </ligand>
</feature>
<dbReference type="Pfam" id="PF02670">
    <property type="entry name" value="DXP_reductoisom"/>
    <property type="match status" value="1"/>
</dbReference>
<dbReference type="InterPro" id="IPR026877">
    <property type="entry name" value="DXPR_C"/>
</dbReference>
<dbReference type="PIRSF" id="PIRSF006205">
    <property type="entry name" value="Dxp_reductismrs"/>
    <property type="match status" value="1"/>
</dbReference>
<keyword evidence="5 9" id="KW-0560">Oxidoreductase</keyword>
<feature type="binding site" evidence="9">
    <location>
        <position position="147"/>
    </location>
    <ligand>
        <name>NADPH</name>
        <dbReference type="ChEBI" id="CHEBI:57783"/>
    </ligand>
</feature>
<evidence type="ECO:0000256" key="7">
    <source>
        <dbReference type="ARBA" id="ARBA00023229"/>
    </source>
</evidence>
<dbReference type="SUPFAM" id="SSF69055">
    <property type="entry name" value="1-deoxy-D-xylulose-5-phosphate reductoisomerase, C-terminal domain"/>
    <property type="match status" value="1"/>
</dbReference>
<dbReference type="InterPro" id="IPR036169">
    <property type="entry name" value="DXPR_C_sf"/>
</dbReference>
<keyword evidence="9" id="KW-0460">Magnesium</keyword>
<dbReference type="GO" id="GO:0051484">
    <property type="term" value="P:isopentenyl diphosphate biosynthetic process, methylerythritol 4-phosphate pathway involved in terpenoid biosynthetic process"/>
    <property type="evidence" value="ECO:0007669"/>
    <property type="project" value="TreeGrafter"/>
</dbReference>
<evidence type="ECO:0000259" key="12">
    <source>
        <dbReference type="Pfam" id="PF13288"/>
    </source>
</evidence>
<comment type="pathway">
    <text evidence="1 9">Isoprenoid biosynthesis; isopentenyl diphosphate biosynthesis via DXP pathway; isopentenyl diphosphate from 1-deoxy-D-xylulose 5-phosphate: step 1/6.</text>
</comment>
<comment type="caution">
    <text evidence="13">The sequence shown here is derived from an EMBL/GenBank/DDBJ whole genome shotgun (WGS) entry which is preliminary data.</text>
</comment>
<keyword evidence="3 9" id="KW-0479">Metal-binding</keyword>
<protein>
    <recommendedName>
        <fullName evidence="9">1-deoxy-D-xylulose 5-phosphate reductoisomerase</fullName>
        <shortName evidence="9">DXP reductoisomerase</shortName>
        <ecNumber evidence="9">1.1.1.267</ecNumber>
    </recommendedName>
    <alternativeName>
        <fullName evidence="9">1-deoxyxylulose-5-phosphate reductoisomerase</fullName>
    </alternativeName>
    <alternativeName>
        <fullName evidence="9">2-C-methyl-D-erythritol 4-phosphate synthase</fullName>
    </alternativeName>
</protein>
<evidence type="ECO:0000256" key="4">
    <source>
        <dbReference type="ARBA" id="ARBA00022857"/>
    </source>
</evidence>
<feature type="binding site" evidence="9">
    <location>
        <position position="249"/>
    </location>
    <ligand>
        <name>1-deoxy-D-xylulose 5-phosphate</name>
        <dbReference type="ChEBI" id="CHEBI:57792"/>
    </ligand>
</feature>
<feature type="binding site" evidence="9">
    <location>
        <position position="249"/>
    </location>
    <ligand>
        <name>Mn(2+)</name>
        <dbReference type="ChEBI" id="CHEBI:29035"/>
    </ligand>
</feature>
<comment type="cofactor">
    <cofactor evidence="9">
        <name>Mg(2+)</name>
        <dbReference type="ChEBI" id="CHEBI:18420"/>
    </cofactor>
    <cofactor evidence="9">
        <name>Mn(2+)</name>
        <dbReference type="ChEBI" id="CHEBI:29035"/>
    </cofactor>
</comment>
<dbReference type="NCBIfam" id="TIGR00243">
    <property type="entry name" value="Dxr"/>
    <property type="match status" value="1"/>
</dbReference>
<dbReference type="GO" id="GO:0070402">
    <property type="term" value="F:NADPH binding"/>
    <property type="evidence" value="ECO:0007669"/>
    <property type="project" value="InterPro"/>
</dbReference>
<dbReference type="InterPro" id="IPR003821">
    <property type="entry name" value="DXP_reductoisomerase"/>
</dbReference>
<dbReference type="PANTHER" id="PTHR30525:SF0">
    <property type="entry name" value="1-DEOXY-D-XYLULOSE 5-PHOSPHATE REDUCTOISOMERASE, CHLOROPLASTIC"/>
    <property type="match status" value="1"/>
</dbReference>
<dbReference type="GO" id="GO:0030604">
    <property type="term" value="F:1-deoxy-D-xylulose-5-phosphate reductoisomerase activity"/>
    <property type="evidence" value="ECO:0007669"/>
    <property type="project" value="UniProtKB-UniRule"/>
</dbReference>
<feature type="binding site" evidence="9">
    <location>
        <position position="180"/>
    </location>
    <ligand>
        <name>Mn(2+)</name>
        <dbReference type="ChEBI" id="CHEBI:29035"/>
    </ligand>
</feature>
<evidence type="ECO:0000259" key="11">
    <source>
        <dbReference type="Pfam" id="PF08436"/>
    </source>
</evidence>
<feature type="domain" description="1-deoxy-D-xylulose 5-phosphate reductoisomerase N-terminal" evidence="10">
    <location>
        <begin position="15"/>
        <end position="155"/>
    </location>
</feature>
<feature type="binding site" evidence="9">
    <location>
        <position position="204"/>
    </location>
    <ligand>
        <name>1-deoxy-D-xylulose 5-phosphate</name>
        <dbReference type="ChEBI" id="CHEBI:57792"/>
    </ligand>
</feature>
<evidence type="ECO:0000256" key="6">
    <source>
        <dbReference type="ARBA" id="ARBA00023211"/>
    </source>
</evidence>
<feature type="domain" description="DXP reductoisomerase C-terminal" evidence="12">
    <location>
        <begin position="290"/>
        <end position="407"/>
    </location>
</feature>
<dbReference type="SUPFAM" id="SSF51735">
    <property type="entry name" value="NAD(P)-binding Rossmann-fold domains"/>
    <property type="match status" value="1"/>
</dbReference>
<dbReference type="HAMAP" id="MF_00183">
    <property type="entry name" value="DXP_reductoisom"/>
    <property type="match status" value="1"/>
</dbReference>
<organism evidence="13 14">
    <name type="scientific">Leptonema illini</name>
    <dbReference type="NCBI Taxonomy" id="183"/>
    <lineage>
        <taxon>Bacteria</taxon>
        <taxon>Pseudomonadati</taxon>
        <taxon>Spirochaetota</taxon>
        <taxon>Spirochaetia</taxon>
        <taxon>Leptospirales</taxon>
        <taxon>Leptospiraceae</taxon>
        <taxon>Leptonema</taxon>
    </lineage>
</organism>
<evidence type="ECO:0000259" key="10">
    <source>
        <dbReference type="Pfam" id="PF02670"/>
    </source>
</evidence>
<dbReference type="EC" id="1.1.1.267" evidence="9"/>
<proteinExistence type="inferred from homology"/>
<dbReference type="Gene3D" id="1.10.1740.10">
    <property type="match status" value="1"/>
</dbReference>
<dbReference type="GO" id="GO:0016853">
    <property type="term" value="F:isomerase activity"/>
    <property type="evidence" value="ECO:0007669"/>
    <property type="project" value="UniProtKB-KW"/>
</dbReference>
<dbReference type="InterPro" id="IPR013512">
    <property type="entry name" value="DXP_reductoisomerase_N"/>
</dbReference>
<gene>
    <name evidence="9" type="primary">dxr</name>
    <name evidence="13" type="ORF">F9K24_19160</name>
</gene>
<sequence length="418" mass="45271">MDLIQAAVASRTRSLALLGASGSVGSTTLRYLRQLDRVSGPGADGEKARIELNAVSVHRSVQLLRELLVEFSDIKHAALSDADVYRSEVDGLKADFPSVRFYGGADGVVELVRETQADTVLTAVVGAAGIDATVAAVQGGKKIALANKETLVTAGPAIQYEAERAAKKGLSVSFLPVDSEHNAAFQLLEGLHRSRLSRLILTASGGPFRDRTADEIRTVSRDEVLNHPTWKMGPKISVDSAGMINKGLEIIEAHFLFDLAYDQLDVRIHRNSYVHAMVKTSDGGMILAASPPDMIFPVAHALHYPEAVPMQHVADDECARWPALQFEAVDPAKYPGFSLCMQAGRRGGTAPAILNAANEVAVAIFLDGGIPFYRIPELVDDALQNLPVEDGRELGLFQEADRRTREYLMLKHAERSAR</sequence>
<feature type="binding site" evidence="9">
    <location>
        <position position="178"/>
    </location>
    <ligand>
        <name>Mn(2+)</name>
        <dbReference type="ChEBI" id="CHEBI:29035"/>
    </ligand>
</feature>
<feature type="binding site" evidence="9">
    <location>
        <position position="148"/>
    </location>
    <ligand>
        <name>1-deoxy-D-xylulose 5-phosphate</name>
        <dbReference type="ChEBI" id="CHEBI:57792"/>
    </ligand>
</feature>
<dbReference type="PANTHER" id="PTHR30525">
    <property type="entry name" value="1-DEOXY-D-XYLULOSE 5-PHOSPHATE REDUCTOISOMERASE"/>
    <property type="match status" value="1"/>
</dbReference>
<dbReference type="InterPro" id="IPR036291">
    <property type="entry name" value="NAD(P)-bd_dom_sf"/>
</dbReference>
<comment type="catalytic activity">
    <reaction evidence="8">
        <text>2-C-methyl-D-erythritol 4-phosphate + NADP(+) = 1-deoxy-D-xylulose 5-phosphate + NADPH + H(+)</text>
        <dbReference type="Rhea" id="RHEA:13717"/>
        <dbReference type="ChEBI" id="CHEBI:15378"/>
        <dbReference type="ChEBI" id="CHEBI:57783"/>
        <dbReference type="ChEBI" id="CHEBI:57792"/>
        <dbReference type="ChEBI" id="CHEBI:58262"/>
        <dbReference type="ChEBI" id="CHEBI:58349"/>
        <dbReference type="EC" id="1.1.1.267"/>
    </reaction>
    <physiologicalReaction direction="right-to-left" evidence="8">
        <dbReference type="Rhea" id="RHEA:13719"/>
    </physiologicalReaction>
</comment>
<feature type="binding site" evidence="9">
    <location>
        <position position="22"/>
    </location>
    <ligand>
        <name>NADPH</name>
        <dbReference type="ChEBI" id="CHEBI:57783"/>
    </ligand>
</feature>
<feature type="binding site" evidence="9">
    <location>
        <position position="24"/>
    </location>
    <ligand>
        <name>NADPH</name>
        <dbReference type="ChEBI" id="CHEBI:57783"/>
    </ligand>
</feature>
<dbReference type="Gene3D" id="3.40.50.720">
    <property type="entry name" value="NAD(P)-binding Rossmann-like Domain"/>
    <property type="match status" value="1"/>
</dbReference>
<dbReference type="GO" id="GO:0030145">
    <property type="term" value="F:manganese ion binding"/>
    <property type="evidence" value="ECO:0007669"/>
    <property type="project" value="TreeGrafter"/>
</dbReference>
<reference evidence="13 14" key="1">
    <citation type="submission" date="2019-10" db="EMBL/GenBank/DDBJ databases">
        <title>Extracellular Electron Transfer in a Candidatus Methanoperedens spp. Enrichment Culture.</title>
        <authorList>
            <person name="Berger S."/>
            <person name="Rangel Shaw D."/>
            <person name="Berben T."/>
            <person name="In 'T Zandt M."/>
            <person name="Frank J."/>
            <person name="Reimann J."/>
            <person name="Jetten M.S.M."/>
            <person name="Welte C.U."/>
        </authorList>
    </citation>
    <scope>NUCLEOTIDE SEQUENCE [LARGE SCALE GENOMIC DNA]</scope>
    <source>
        <strain evidence="13">SB12</strain>
    </source>
</reference>
<comment type="function">
    <text evidence="9">Catalyzes the NADPH-dependent rearrangement and reduction of 1-deoxy-D-xylulose-5-phosphate (DXP) to 2-C-methyl-D-erythritol 4-phosphate (MEP).</text>
</comment>
<evidence type="ECO:0000256" key="3">
    <source>
        <dbReference type="ARBA" id="ARBA00022723"/>
    </source>
</evidence>
<comment type="similarity">
    <text evidence="2 9">Belongs to the DXR family.</text>
</comment>
<keyword evidence="6 9" id="KW-0464">Manganese</keyword>
<dbReference type="SUPFAM" id="SSF55347">
    <property type="entry name" value="Glyceraldehyde-3-phosphate dehydrogenase-like, C-terminal domain"/>
    <property type="match status" value="1"/>
</dbReference>
<feature type="binding site" evidence="9">
    <location>
        <position position="23"/>
    </location>
    <ligand>
        <name>NADPH</name>
        <dbReference type="ChEBI" id="CHEBI:57783"/>
    </ligand>
</feature>
<accession>A0A833GYA9</accession>
<evidence type="ECO:0000313" key="14">
    <source>
        <dbReference type="Proteomes" id="UP000460298"/>
    </source>
</evidence>